<reference evidence="1 2" key="1">
    <citation type="journal article" date="2018" name="Sci. Data">
        <title>The draft genome sequence of cork oak.</title>
        <authorList>
            <person name="Ramos A.M."/>
            <person name="Usie A."/>
            <person name="Barbosa P."/>
            <person name="Barros P.M."/>
            <person name="Capote T."/>
            <person name="Chaves I."/>
            <person name="Simoes F."/>
            <person name="Abreu I."/>
            <person name="Carrasquinho I."/>
            <person name="Faro C."/>
            <person name="Guimaraes J.B."/>
            <person name="Mendonca D."/>
            <person name="Nobrega F."/>
            <person name="Rodrigues L."/>
            <person name="Saibo N.J.M."/>
            <person name="Varela M.C."/>
            <person name="Egas C."/>
            <person name="Matos J."/>
            <person name="Miguel C.M."/>
            <person name="Oliveira M.M."/>
            <person name="Ricardo C.P."/>
            <person name="Goncalves S."/>
        </authorList>
    </citation>
    <scope>NUCLEOTIDE SEQUENCE [LARGE SCALE GENOMIC DNA]</scope>
    <source>
        <strain evidence="2">cv. HL8</strain>
    </source>
</reference>
<organism evidence="1 2">
    <name type="scientific">Quercus suber</name>
    <name type="common">Cork oak</name>
    <dbReference type="NCBI Taxonomy" id="58331"/>
    <lineage>
        <taxon>Eukaryota</taxon>
        <taxon>Viridiplantae</taxon>
        <taxon>Streptophyta</taxon>
        <taxon>Embryophyta</taxon>
        <taxon>Tracheophyta</taxon>
        <taxon>Spermatophyta</taxon>
        <taxon>Magnoliopsida</taxon>
        <taxon>eudicotyledons</taxon>
        <taxon>Gunneridae</taxon>
        <taxon>Pentapetalae</taxon>
        <taxon>rosids</taxon>
        <taxon>fabids</taxon>
        <taxon>Fagales</taxon>
        <taxon>Fagaceae</taxon>
        <taxon>Quercus</taxon>
    </lineage>
</organism>
<sequence>MEVLEIALDGRTSSERNMVRVKGGSIISSNPNCTRSPFTFSSENSFVSFGCNIIATITETGQQVVGCKSRCNTSLLNGAHFASTDNKVLEGCNYAFLSDNSRPEIESFNTLEKLGFVPVVLDWQIYTGPMVGVRCLIPPKIDETSIVIFSSFCYYGSIDDFVDNFISNQCPEDISSLKCNCAGGYEGNPYLSAGCEETMKLMSFDVKGATSLLDLENI</sequence>
<dbReference type="Proteomes" id="UP000237347">
    <property type="component" value="Unassembled WGS sequence"/>
</dbReference>
<dbReference type="AlphaFoldDB" id="A0AAW0LQ92"/>
<dbReference type="EMBL" id="PKMF04000067">
    <property type="protein sequence ID" value="KAK7853238.1"/>
    <property type="molecule type" value="Genomic_DNA"/>
</dbReference>
<protein>
    <submittedName>
        <fullName evidence="1">Uncharacterized protein</fullName>
    </submittedName>
</protein>
<evidence type="ECO:0000313" key="1">
    <source>
        <dbReference type="EMBL" id="KAK7853238.1"/>
    </source>
</evidence>
<proteinExistence type="predicted"/>
<dbReference type="PANTHER" id="PTHR33491">
    <property type="entry name" value="OSJNBA0016N04.9 PROTEIN"/>
    <property type="match status" value="1"/>
</dbReference>
<evidence type="ECO:0000313" key="2">
    <source>
        <dbReference type="Proteomes" id="UP000237347"/>
    </source>
</evidence>
<accession>A0AAW0LQ92</accession>
<name>A0AAW0LQ92_QUESU</name>
<gene>
    <name evidence="1" type="ORF">CFP56_036402</name>
</gene>
<comment type="caution">
    <text evidence="1">The sequence shown here is derived from an EMBL/GenBank/DDBJ whole genome shotgun (WGS) entry which is preliminary data.</text>
</comment>
<keyword evidence="2" id="KW-1185">Reference proteome</keyword>